<dbReference type="EMBL" id="FKBS01000025">
    <property type="protein sequence ID" value="SAI47654.1"/>
    <property type="molecule type" value="Genomic_DNA"/>
</dbReference>
<dbReference type="PANTHER" id="PTHR30629:SF2">
    <property type="entry name" value="PROPHAGE INTEGRASE INTS-RELATED"/>
    <property type="match status" value="1"/>
</dbReference>
<dbReference type="Pfam" id="PF13356">
    <property type="entry name" value="Arm-DNA-bind_3"/>
    <property type="match status" value="1"/>
</dbReference>
<dbReference type="PROSITE" id="PS51898">
    <property type="entry name" value="TYR_RECOMBINASE"/>
    <property type="match status" value="1"/>
</dbReference>
<dbReference type="GO" id="GO:0015074">
    <property type="term" value="P:DNA integration"/>
    <property type="evidence" value="ECO:0007669"/>
    <property type="project" value="UniProtKB-KW"/>
</dbReference>
<proteinExistence type="inferred from homology"/>
<gene>
    <name evidence="8" type="primary">intA_5</name>
    <name evidence="8" type="ORF">SAMEA1982600_03838</name>
</gene>
<evidence type="ECO:0000313" key="8">
    <source>
        <dbReference type="EMBL" id="SAI47654.1"/>
    </source>
</evidence>
<dbReference type="PANTHER" id="PTHR30629">
    <property type="entry name" value="PROPHAGE INTEGRASE"/>
    <property type="match status" value="1"/>
</dbReference>
<dbReference type="Gene3D" id="3.30.160.390">
    <property type="entry name" value="Integrase, DNA-binding domain"/>
    <property type="match status" value="1"/>
</dbReference>
<keyword evidence="3 5" id="KW-0238">DNA-binding</keyword>
<dbReference type="Proteomes" id="UP000077037">
    <property type="component" value="Unassembled WGS sequence"/>
</dbReference>
<dbReference type="InterPro" id="IPR044068">
    <property type="entry name" value="CB"/>
</dbReference>
<dbReference type="GO" id="GO:0003677">
    <property type="term" value="F:DNA binding"/>
    <property type="evidence" value="ECO:0007669"/>
    <property type="project" value="UniProtKB-UniRule"/>
</dbReference>
<dbReference type="InterPro" id="IPR010998">
    <property type="entry name" value="Integrase_recombinase_N"/>
</dbReference>
<keyword evidence="2" id="KW-0229">DNA integration</keyword>
<dbReference type="Pfam" id="PF00589">
    <property type="entry name" value="Phage_integrase"/>
    <property type="match status" value="1"/>
</dbReference>
<evidence type="ECO:0000259" key="6">
    <source>
        <dbReference type="PROSITE" id="PS51898"/>
    </source>
</evidence>
<evidence type="ECO:0000256" key="3">
    <source>
        <dbReference type="ARBA" id="ARBA00023125"/>
    </source>
</evidence>
<evidence type="ECO:0000256" key="4">
    <source>
        <dbReference type="ARBA" id="ARBA00023172"/>
    </source>
</evidence>
<organism evidence="8 9">
    <name type="scientific">Bordetella ansorpii</name>
    <dbReference type="NCBI Taxonomy" id="288768"/>
    <lineage>
        <taxon>Bacteria</taxon>
        <taxon>Pseudomonadati</taxon>
        <taxon>Pseudomonadota</taxon>
        <taxon>Betaproteobacteria</taxon>
        <taxon>Burkholderiales</taxon>
        <taxon>Alcaligenaceae</taxon>
        <taxon>Bordetella</taxon>
    </lineage>
</organism>
<keyword evidence="4" id="KW-0233">DNA recombination</keyword>
<dbReference type="Pfam" id="PF22022">
    <property type="entry name" value="Phage_int_M"/>
    <property type="match status" value="1"/>
</dbReference>
<dbReference type="AlphaFoldDB" id="A0A157QQ18"/>
<comment type="similarity">
    <text evidence="1">Belongs to the 'phage' integrase family.</text>
</comment>
<dbReference type="CDD" id="cd00801">
    <property type="entry name" value="INT_P4_C"/>
    <property type="match status" value="1"/>
</dbReference>
<accession>A0A157QQ18</accession>
<dbReference type="OrthoDB" id="9775880at2"/>
<dbReference type="RefSeq" id="WP_066417231.1">
    <property type="nucleotide sequence ID" value="NZ_FKBS01000025.1"/>
</dbReference>
<dbReference type="InterPro" id="IPR013762">
    <property type="entry name" value="Integrase-like_cat_sf"/>
</dbReference>
<dbReference type="Gene3D" id="1.10.150.130">
    <property type="match status" value="1"/>
</dbReference>
<dbReference type="Gene3D" id="1.10.443.10">
    <property type="entry name" value="Intergrase catalytic core"/>
    <property type="match status" value="1"/>
</dbReference>
<evidence type="ECO:0000256" key="2">
    <source>
        <dbReference type="ARBA" id="ARBA00022908"/>
    </source>
</evidence>
<dbReference type="SUPFAM" id="SSF56349">
    <property type="entry name" value="DNA breaking-rejoining enzymes"/>
    <property type="match status" value="1"/>
</dbReference>
<evidence type="ECO:0000256" key="5">
    <source>
        <dbReference type="PROSITE-ProRule" id="PRU01248"/>
    </source>
</evidence>
<dbReference type="InterPro" id="IPR025166">
    <property type="entry name" value="Integrase_DNA_bind_dom"/>
</dbReference>
<sequence length="423" mass="46985">MGALAKLTDIQIRKATAADKQRKLSDGGGLVLVVRPDGAKYWQFNYRYHGKQQTLSLGVYPAVSAREARERHQAARAQLAQGENPTATKRLVKLIQAEEAGNDFEGVARELWKAKLRAGRSAGYVEAIIEKLEKDVFPWIGTRPVAQVQAPEILAILNRVESRAPETARRLRGFIGQVFRYAIGKGRATNDPTAALKGAVLTPKAGHFAAITSPERFGELVLALGGYERGEMVTRCLLQLSPLVFQRPSELREARWEEMDLKGREWGAPMWQISADRAGAQGDTKITRTGWQSHLVPLSRQAVSILEALRPLTGHTPWVFKSSRVTGAPLSDGAVRLALRRLGFHGEMTAHGFRASARTLAAERLDVDERVLELQISHKVADALGRAYNRTAFIAARIAFMQQWADYLDQLRAEARQRSRREG</sequence>
<dbReference type="GO" id="GO:0006310">
    <property type="term" value="P:DNA recombination"/>
    <property type="evidence" value="ECO:0007669"/>
    <property type="project" value="UniProtKB-KW"/>
</dbReference>
<feature type="domain" description="Tyr recombinase" evidence="6">
    <location>
        <begin position="207"/>
        <end position="401"/>
    </location>
</feature>
<feature type="domain" description="Core-binding (CB)" evidence="7">
    <location>
        <begin position="102"/>
        <end position="183"/>
    </location>
</feature>
<dbReference type="PROSITE" id="PS51900">
    <property type="entry name" value="CB"/>
    <property type="match status" value="1"/>
</dbReference>
<name>A0A157QQ18_9BORD</name>
<reference evidence="8 9" key="1">
    <citation type="submission" date="2016-03" db="EMBL/GenBank/DDBJ databases">
        <authorList>
            <consortium name="Pathogen Informatics"/>
        </authorList>
    </citation>
    <scope>NUCLEOTIDE SEQUENCE [LARGE SCALE GENOMIC DNA]</scope>
    <source>
        <strain evidence="8 9">NCTC13364</strain>
    </source>
</reference>
<dbReference type="InterPro" id="IPR053876">
    <property type="entry name" value="Phage_int_M"/>
</dbReference>
<dbReference type="InterPro" id="IPR002104">
    <property type="entry name" value="Integrase_catalytic"/>
</dbReference>
<evidence type="ECO:0000313" key="9">
    <source>
        <dbReference type="Proteomes" id="UP000077037"/>
    </source>
</evidence>
<protein>
    <submittedName>
        <fullName evidence="8">Phage-related integrase</fullName>
    </submittedName>
</protein>
<dbReference type="InterPro" id="IPR011010">
    <property type="entry name" value="DNA_brk_join_enz"/>
</dbReference>
<evidence type="ECO:0000259" key="7">
    <source>
        <dbReference type="PROSITE" id="PS51900"/>
    </source>
</evidence>
<dbReference type="InterPro" id="IPR050808">
    <property type="entry name" value="Phage_Integrase"/>
</dbReference>
<dbReference type="InterPro" id="IPR038488">
    <property type="entry name" value="Integrase_DNA-bd_sf"/>
</dbReference>
<evidence type="ECO:0000256" key="1">
    <source>
        <dbReference type="ARBA" id="ARBA00008857"/>
    </source>
</evidence>